<gene>
    <name evidence="4" type="primary">LOC113059921</name>
</gene>
<dbReference type="AlphaFoldDB" id="A0A6P6LII4"/>
<sequence>MSPTVLLLLSTLTVQGSGCDDFMKTTVRNLLDSIHIEKTSGFPQVFPKNYVVSHYFNDSALCNEPCCVFSAAAFLSNSWSQLFQHLSRVHLKTRFIRELIVTLDDIAKEKIPDRLDISGFPSVESSPEGLLSFTSSLFTRWLDLDCAFGEHHCIFPTPSEEDQENPPLDEEQNVENHEHVDEQQPEIKGETAKSQLDPGPTNGYRESLFPGCSHWTFSFLWITSSLIW</sequence>
<feature type="signal peptide" evidence="2">
    <location>
        <begin position="1"/>
        <end position="19"/>
    </location>
</feature>
<feature type="region of interest" description="Disordered" evidence="1">
    <location>
        <begin position="157"/>
        <end position="201"/>
    </location>
</feature>
<reference evidence="4" key="1">
    <citation type="submission" date="2025-08" db="UniProtKB">
        <authorList>
            <consortium name="RefSeq"/>
        </authorList>
    </citation>
    <scope>IDENTIFICATION</scope>
    <source>
        <strain evidence="4">Wakin</strain>
        <tissue evidence="4">Muscle</tissue>
    </source>
</reference>
<proteinExistence type="predicted"/>
<dbReference type="KEGG" id="caua:113059921"/>
<organism evidence="3 4">
    <name type="scientific">Carassius auratus</name>
    <name type="common">Goldfish</name>
    <dbReference type="NCBI Taxonomy" id="7957"/>
    <lineage>
        <taxon>Eukaryota</taxon>
        <taxon>Metazoa</taxon>
        <taxon>Chordata</taxon>
        <taxon>Craniata</taxon>
        <taxon>Vertebrata</taxon>
        <taxon>Euteleostomi</taxon>
        <taxon>Actinopterygii</taxon>
        <taxon>Neopterygii</taxon>
        <taxon>Teleostei</taxon>
        <taxon>Ostariophysi</taxon>
        <taxon>Cypriniformes</taxon>
        <taxon>Cyprinidae</taxon>
        <taxon>Cyprininae</taxon>
        <taxon>Carassius</taxon>
    </lineage>
</organism>
<dbReference type="GeneID" id="113059921"/>
<accession>A0A6P6LII4</accession>
<dbReference type="RefSeq" id="XP_026084403.1">
    <property type="nucleotide sequence ID" value="XM_026228618.1"/>
</dbReference>
<name>A0A6P6LII4_CARAU</name>
<protein>
    <submittedName>
        <fullName evidence="4">Uncharacterized protein LOC113059921</fullName>
    </submittedName>
</protein>
<keyword evidence="2" id="KW-0732">Signal</keyword>
<evidence type="ECO:0000313" key="4">
    <source>
        <dbReference type="RefSeq" id="XP_026084403.1"/>
    </source>
</evidence>
<keyword evidence="3" id="KW-1185">Reference proteome</keyword>
<evidence type="ECO:0000313" key="3">
    <source>
        <dbReference type="Proteomes" id="UP000515129"/>
    </source>
</evidence>
<dbReference type="OrthoDB" id="8783239at2759"/>
<evidence type="ECO:0000256" key="2">
    <source>
        <dbReference type="SAM" id="SignalP"/>
    </source>
</evidence>
<feature type="compositionally biased region" description="Basic and acidic residues" evidence="1">
    <location>
        <begin position="174"/>
        <end position="191"/>
    </location>
</feature>
<evidence type="ECO:0000256" key="1">
    <source>
        <dbReference type="SAM" id="MobiDB-lite"/>
    </source>
</evidence>
<feature type="chain" id="PRO_5028159507" evidence="2">
    <location>
        <begin position="20"/>
        <end position="228"/>
    </location>
</feature>
<feature type="compositionally biased region" description="Acidic residues" evidence="1">
    <location>
        <begin position="159"/>
        <end position="173"/>
    </location>
</feature>
<dbReference type="Proteomes" id="UP000515129">
    <property type="component" value="Chromosome 41"/>
</dbReference>